<dbReference type="PANTHER" id="PTHR30069">
    <property type="entry name" value="TONB-DEPENDENT OUTER MEMBRANE RECEPTOR"/>
    <property type="match status" value="1"/>
</dbReference>
<dbReference type="GO" id="GO:0009279">
    <property type="term" value="C:cell outer membrane"/>
    <property type="evidence" value="ECO:0007669"/>
    <property type="project" value="UniProtKB-SubCell"/>
</dbReference>
<evidence type="ECO:0000256" key="7">
    <source>
        <dbReference type="ARBA" id="ARBA00023237"/>
    </source>
</evidence>
<keyword evidence="11" id="KW-1185">Reference proteome</keyword>
<keyword evidence="2 8" id="KW-0813">Transport</keyword>
<dbReference type="GO" id="GO:0044718">
    <property type="term" value="P:siderophore transmembrane transport"/>
    <property type="evidence" value="ECO:0007669"/>
    <property type="project" value="TreeGrafter"/>
</dbReference>
<gene>
    <name evidence="10" type="ORF">EV194_106185</name>
</gene>
<dbReference type="OrthoDB" id="9762903at2"/>
<keyword evidence="5" id="KW-0732">Signal</keyword>
<dbReference type="InterPro" id="IPR039426">
    <property type="entry name" value="TonB-dep_rcpt-like"/>
</dbReference>
<protein>
    <submittedName>
        <fullName evidence="10">Iron complex outermembrane receptor protein</fullName>
    </submittedName>
</protein>
<evidence type="ECO:0000256" key="6">
    <source>
        <dbReference type="ARBA" id="ARBA00023136"/>
    </source>
</evidence>
<evidence type="ECO:0000256" key="5">
    <source>
        <dbReference type="ARBA" id="ARBA00022729"/>
    </source>
</evidence>
<dbReference type="Proteomes" id="UP000295221">
    <property type="component" value="Unassembled WGS sequence"/>
</dbReference>
<evidence type="ECO:0000256" key="8">
    <source>
        <dbReference type="PROSITE-ProRule" id="PRU01360"/>
    </source>
</evidence>
<dbReference type="SUPFAM" id="SSF56935">
    <property type="entry name" value="Porins"/>
    <property type="match status" value="1"/>
</dbReference>
<dbReference type="InterPro" id="IPR012910">
    <property type="entry name" value="Plug_dom"/>
</dbReference>
<keyword evidence="10" id="KW-0675">Receptor</keyword>
<evidence type="ECO:0000256" key="3">
    <source>
        <dbReference type="ARBA" id="ARBA00022452"/>
    </source>
</evidence>
<dbReference type="PANTHER" id="PTHR30069:SF29">
    <property type="entry name" value="HEMOGLOBIN AND HEMOGLOBIN-HAPTOGLOBIN-BINDING PROTEIN 1-RELATED"/>
    <property type="match status" value="1"/>
</dbReference>
<evidence type="ECO:0000313" key="11">
    <source>
        <dbReference type="Proteomes" id="UP000295221"/>
    </source>
</evidence>
<name>A0A4R2GIL4_9BACT</name>
<dbReference type="AlphaFoldDB" id="A0A4R2GIL4"/>
<evidence type="ECO:0000313" key="10">
    <source>
        <dbReference type="EMBL" id="TCO08041.1"/>
    </source>
</evidence>
<evidence type="ECO:0000259" key="9">
    <source>
        <dbReference type="Pfam" id="PF07715"/>
    </source>
</evidence>
<evidence type="ECO:0000256" key="1">
    <source>
        <dbReference type="ARBA" id="ARBA00004571"/>
    </source>
</evidence>
<comment type="similarity">
    <text evidence="8">Belongs to the TonB-dependent receptor family.</text>
</comment>
<organism evidence="10 11">
    <name type="scientific">Natronoflexus pectinivorans</name>
    <dbReference type="NCBI Taxonomy" id="682526"/>
    <lineage>
        <taxon>Bacteria</taxon>
        <taxon>Pseudomonadati</taxon>
        <taxon>Bacteroidota</taxon>
        <taxon>Bacteroidia</taxon>
        <taxon>Marinilabiliales</taxon>
        <taxon>Marinilabiliaceae</taxon>
        <taxon>Natronoflexus</taxon>
    </lineage>
</organism>
<dbReference type="Pfam" id="PF07715">
    <property type="entry name" value="Plug"/>
    <property type="match status" value="1"/>
</dbReference>
<accession>A0A4R2GIL4</accession>
<evidence type="ECO:0000256" key="2">
    <source>
        <dbReference type="ARBA" id="ARBA00022448"/>
    </source>
</evidence>
<dbReference type="PROSITE" id="PS52016">
    <property type="entry name" value="TONB_DEPENDENT_REC_3"/>
    <property type="match status" value="1"/>
</dbReference>
<comment type="caution">
    <text evidence="10">The sequence shown here is derived from an EMBL/GenBank/DDBJ whole genome shotgun (WGS) entry which is preliminary data.</text>
</comment>
<dbReference type="Gene3D" id="2.40.170.20">
    <property type="entry name" value="TonB-dependent receptor, beta-barrel domain"/>
    <property type="match status" value="1"/>
</dbReference>
<proteinExistence type="inferred from homology"/>
<dbReference type="InterPro" id="IPR037066">
    <property type="entry name" value="Plug_dom_sf"/>
</dbReference>
<keyword evidence="3 8" id="KW-1134">Transmembrane beta strand</keyword>
<evidence type="ECO:0000256" key="4">
    <source>
        <dbReference type="ARBA" id="ARBA00022692"/>
    </source>
</evidence>
<dbReference type="EMBL" id="SLWK01000006">
    <property type="protein sequence ID" value="TCO08041.1"/>
    <property type="molecule type" value="Genomic_DNA"/>
</dbReference>
<reference evidence="10 11" key="1">
    <citation type="submission" date="2019-03" db="EMBL/GenBank/DDBJ databases">
        <title>Genomic Encyclopedia of Type Strains, Phase IV (KMG-IV): sequencing the most valuable type-strain genomes for metagenomic binning, comparative biology and taxonomic classification.</title>
        <authorList>
            <person name="Goeker M."/>
        </authorList>
    </citation>
    <scope>NUCLEOTIDE SEQUENCE [LARGE SCALE GENOMIC DNA]</scope>
    <source>
        <strain evidence="10 11">DSM 24179</strain>
    </source>
</reference>
<dbReference type="GO" id="GO:0015344">
    <property type="term" value="F:siderophore uptake transmembrane transporter activity"/>
    <property type="evidence" value="ECO:0007669"/>
    <property type="project" value="TreeGrafter"/>
</dbReference>
<comment type="subcellular location">
    <subcellularLocation>
        <location evidence="1 8">Cell outer membrane</location>
        <topology evidence="1 8">Multi-pass membrane protein</topology>
    </subcellularLocation>
</comment>
<keyword evidence="4 8" id="KW-0812">Transmembrane</keyword>
<keyword evidence="6 8" id="KW-0472">Membrane</keyword>
<dbReference type="InterPro" id="IPR036942">
    <property type="entry name" value="Beta-barrel_TonB_sf"/>
</dbReference>
<feature type="domain" description="TonB-dependent receptor plug" evidence="9">
    <location>
        <begin position="51"/>
        <end position="149"/>
    </location>
</feature>
<dbReference type="Gene3D" id="2.170.130.10">
    <property type="entry name" value="TonB-dependent receptor, plug domain"/>
    <property type="match status" value="1"/>
</dbReference>
<sequence>MSLSMRRFSFFITFLLTVPLFAGESDFVIDSIFLEEVTTYSSYRRFQPGTKIDRIPASQMQISQSGNLEQVLSRFSPIYIKGNAGGLSTIRFRGTAPDHTAINFGGININSHTLGHSNMTKIPVFLFDRIDVQYGSSSAINGSGAIGGVIYLEQNHEWTKGVRNYRTYSNGSYGEHFYGEKLYLGNDVWESVTKFYNYENKNRFSFKNPYHLNRFTNPDPIKDRQQGAEVHNRGVLQQFNYLFEPGETLKSSFWYEESWHQVQPNMASNVTYESTQELDNKNFRSWVEYDNSKNVIQYKVGAGYVHDKQIYDNIPDQIVATRRLVTEGLLSYNLTSKQELRVGGKYKYIVPDVHAYSRENIKYEQRADAFVSWFYAPIRNLQTTVNLRQPYVTGFNTPFAPSLMAEYFVNMSNELRTTINAGVSRSYRIPTLNDRFWGTQGNPDLKSEKGINFEGGITLLYQGESGYDRVRINGFQMDVDNWIEWRNFGEWQARNIQKVKSQGVEIQYHKGVEFSEYTIETGLNYTYNPVKRVKDITASVVNRQQLLYAPLHMGNTFLQVKWRDLNCFTDITYTGERYYDNDGNTLPSHFLANVGVNYRIPFNQHGLILMAQIRNLLNEDYQNERYYAMPGRTYNLSVSVDLNFARN</sequence>
<keyword evidence="7 8" id="KW-0998">Cell outer membrane</keyword>